<gene>
    <name evidence="6" type="ORF">CCH79_00019097</name>
</gene>
<evidence type="ECO:0000256" key="2">
    <source>
        <dbReference type="ARBA" id="ARBA00053394"/>
    </source>
</evidence>
<dbReference type="Gene3D" id="3.30.479.30">
    <property type="entry name" value="Band 7 domain"/>
    <property type="match status" value="1"/>
</dbReference>
<evidence type="ECO:0000256" key="3">
    <source>
        <dbReference type="ARBA" id="ARBA00071670"/>
    </source>
</evidence>
<dbReference type="Pfam" id="PF01145">
    <property type="entry name" value="Band_7"/>
    <property type="match status" value="1"/>
</dbReference>
<dbReference type="PANTHER" id="PTHR10264">
    <property type="entry name" value="BAND 7 PROTEIN-RELATED"/>
    <property type="match status" value="1"/>
</dbReference>
<comment type="function">
    <text evidence="2">Plays a role in the regulation of glomerular permeability, acting probably as a linker between the plasma membrane and the cytoskeleton.</text>
</comment>
<accession>A0A315VNF2</accession>
<dbReference type="FunFam" id="3.30.479.30:FF:000004">
    <property type="entry name" value="Putative membrane protease family, stomatin"/>
    <property type="match status" value="1"/>
</dbReference>
<dbReference type="InterPro" id="IPR043202">
    <property type="entry name" value="Band-7_stomatin-like"/>
</dbReference>
<dbReference type="EMBL" id="NHOQ01001346">
    <property type="protein sequence ID" value="PWA25068.1"/>
    <property type="molecule type" value="Genomic_DNA"/>
</dbReference>
<keyword evidence="4" id="KW-1133">Transmembrane helix</keyword>
<comment type="similarity">
    <text evidence="1">Belongs to the band 7/mec-2 family.</text>
</comment>
<dbReference type="OrthoDB" id="2105077at2759"/>
<dbReference type="InterPro" id="IPR001972">
    <property type="entry name" value="Stomatin_HflK_fam"/>
</dbReference>
<organism evidence="6 7">
    <name type="scientific">Gambusia affinis</name>
    <name type="common">Western mosquitofish</name>
    <name type="synonym">Heterandria affinis</name>
    <dbReference type="NCBI Taxonomy" id="33528"/>
    <lineage>
        <taxon>Eukaryota</taxon>
        <taxon>Metazoa</taxon>
        <taxon>Chordata</taxon>
        <taxon>Craniata</taxon>
        <taxon>Vertebrata</taxon>
        <taxon>Euteleostomi</taxon>
        <taxon>Actinopterygii</taxon>
        <taxon>Neopterygii</taxon>
        <taxon>Teleostei</taxon>
        <taxon>Neoteleostei</taxon>
        <taxon>Acanthomorphata</taxon>
        <taxon>Ovalentaria</taxon>
        <taxon>Atherinomorphae</taxon>
        <taxon>Cyprinodontiformes</taxon>
        <taxon>Poeciliidae</taxon>
        <taxon>Poeciliinae</taxon>
        <taxon>Gambusia</taxon>
    </lineage>
</organism>
<dbReference type="SMART" id="SM00244">
    <property type="entry name" value="PHB"/>
    <property type="match status" value="1"/>
</dbReference>
<evidence type="ECO:0000259" key="5">
    <source>
        <dbReference type="SMART" id="SM00244"/>
    </source>
</evidence>
<dbReference type="SUPFAM" id="SSF117892">
    <property type="entry name" value="Band 7/SPFH domain"/>
    <property type="match status" value="1"/>
</dbReference>
<dbReference type="PANTHER" id="PTHR10264:SF117">
    <property type="entry name" value="ERYTHROCYTE BAND 7 INTEGRAL MEMBRANE PROTEIN-LIKE"/>
    <property type="match status" value="1"/>
</dbReference>
<evidence type="ECO:0000256" key="4">
    <source>
        <dbReference type="SAM" id="Phobius"/>
    </source>
</evidence>
<dbReference type="AlphaFoldDB" id="A0A315VNF2"/>
<dbReference type="InterPro" id="IPR001107">
    <property type="entry name" value="Band_7"/>
</dbReference>
<protein>
    <recommendedName>
        <fullName evidence="3">Podocin</fullName>
    </recommendedName>
</protein>
<dbReference type="Gene3D" id="6.10.250.2090">
    <property type="match status" value="1"/>
</dbReference>
<dbReference type="InterPro" id="IPR036013">
    <property type="entry name" value="Band_7/SPFH_dom_sf"/>
</dbReference>
<evidence type="ECO:0000313" key="6">
    <source>
        <dbReference type="EMBL" id="PWA25068.1"/>
    </source>
</evidence>
<dbReference type="Proteomes" id="UP000250572">
    <property type="component" value="Unassembled WGS sequence"/>
</dbReference>
<dbReference type="STRING" id="33528.ENSGAFP00000007452"/>
<evidence type="ECO:0000256" key="1">
    <source>
        <dbReference type="ARBA" id="ARBA00008164"/>
    </source>
</evidence>
<keyword evidence="4" id="KW-0812">Transmembrane</keyword>
<dbReference type="OMA" id="FTRVQNG"/>
<sequence length="275" mass="30089">MTGVYNKVGVESGSDNGTGGEVRQGGVLGVLGAALTFLSVLLILLTFPFTAWSCVQVVLEYERAVIFRLGRVVKGSAKGPGLIWFIPWLDVVQKVDLRTLPIYIYPQQVLTADSVPLLVDAVVFFRVVDPTLWFTRVQNGCDATVWLVQATLRAALGAHTLTDLLTQRPSIATRMEEVLHSGSRPWGIQVQRVELRDLKLPISLQRSLASEAEAERRARAMMIVAEGEVKASRALREAASELSSVALHLRYLQTLATVDSSASIVVWILPTGILQ</sequence>
<proteinExistence type="inferred from homology"/>
<feature type="transmembrane region" description="Helical" evidence="4">
    <location>
        <begin position="27"/>
        <end position="49"/>
    </location>
</feature>
<evidence type="ECO:0000313" key="7">
    <source>
        <dbReference type="Proteomes" id="UP000250572"/>
    </source>
</evidence>
<dbReference type="GO" id="GO:0009898">
    <property type="term" value="C:cytoplasmic side of plasma membrane"/>
    <property type="evidence" value="ECO:0007669"/>
    <property type="project" value="UniProtKB-ARBA"/>
</dbReference>
<keyword evidence="7" id="KW-1185">Reference proteome</keyword>
<reference evidence="6 7" key="1">
    <citation type="journal article" date="2018" name="G3 (Bethesda)">
        <title>A High-Quality Reference Genome for the Invasive Mosquitofish Gambusia affinis Using a Chicago Library.</title>
        <authorList>
            <person name="Hoffberg S.L."/>
            <person name="Troendle N.J."/>
            <person name="Glenn T.C."/>
            <person name="Mahmud O."/>
            <person name="Louha S."/>
            <person name="Chalopin D."/>
            <person name="Bennetzen J.L."/>
            <person name="Mauricio R."/>
        </authorList>
    </citation>
    <scope>NUCLEOTIDE SEQUENCE [LARGE SCALE GENOMIC DNA]</scope>
    <source>
        <strain evidence="6">NE01/NJP1002.9</strain>
        <tissue evidence="6">Muscle</tissue>
    </source>
</reference>
<keyword evidence="4" id="KW-0472">Membrane</keyword>
<feature type="domain" description="Band 7" evidence="5">
    <location>
        <begin position="53"/>
        <end position="212"/>
    </location>
</feature>
<comment type="caution">
    <text evidence="6">The sequence shown here is derived from an EMBL/GenBank/DDBJ whole genome shotgun (WGS) entry which is preliminary data.</text>
</comment>
<dbReference type="PRINTS" id="PR00721">
    <property type="entry name" value="STOMATIN"/>
</dbReference>
<name>A0A315VNF2_GAMAF</name>